<evidence type="ECO:0000259" key="15">
    <source>
        <dbReference type="PROSITE" id="PS50109"/>
    </source>
</evidence>
<dbReference type="CDD" id="cd00082">
    <property type="entry name" value="HisKA"/>
    <property type="match status" value="1"/>
</dbReference>
<comment type="subcellular location">
    <subcellularLocation>
        <location evidence="2">Cell inner membrane</location>
        <topology evidence="2">Multi-pass membrane protein</topology>
    </subcellularLocation>
</comment>
<dbReference type="RefSeq" id="WP_170141355.1">
    <property type="nucleotide sequence ID" value="NZ_AP018558.1"/>
</dbReference>
<dbReference type="EMBL" id="AP018558">
    <property type="protein sequence ID" value="BBD78347.1"/>
    <property type="molecule type" value="Genomic_DNA"/>
</dbReference>
<keyword evidence="18" id="KW-1185">Reference proteome</keyword>
<keyword evidence="10 14" id="KW-0067">ATP-binding</keyword>
<dbReference type="GO" id="GO:0000155">
    <property type="term" value="F:phosphorelay sensor kinase activity"/>
    <property type="evidence" value="ECO:0007669"/>
    <property type="project" value="InterPro"/>
</dbReference>
<dbReference type="NCBIfam" id="TIGR01386">
    <property type="entry name" value="cztS_silS_copS"/>
    <property type="match status" value="1"/>
</dbReference>
<feature type="domain" description="Histidine kinase" evidence="15">
    <location>
        <begin position="242"/>
        <end position="456"/>
    </location>
</feature>
<dbReference type="KEGG" id="htl:HPTL_2093"/>
<evidence type="ECO:0000256" key="6">
    <source>
        <dbReference type="ARBA" id="ARBA00022679"/>
    </source>
</evidence>
<dbReference type="InterPro" id="IPR036097">
    <property type="entry name" value="HisK_dim/P_sf"/>
</dbReference>
<dbReference type="InterPro" id="IPR003660">
    <property type="entry name" value="HAMP_dom"/>
</dbReference>
<evidence type="ECO:0000256" key="10">
    <source>
        <dbReference type="ARBA" id="ARBA00022840"/>
    </source>
</evidence>
<dbReference type="GO" id="GO:0005886">
    <property type="term" value="C:plasma membrane"/>
    <property type="evidence" value="ECO:0007669"/>
    <property type="project" value="UniProtKB-SubCell"/>
</dbReference>
<evidence type="ECO:0000256" key="11">
    <source>
        <dbReference type="ARBA" id="ARBA00022989"/>
    </source>
</evidence>
<dbReference type="Gene3D" id="6.10.340.10">
    <property type="match status" value="1"/>
</dbReference>
<dbReference type="InterPro" id="IPR050428">
    <property type="entry name" value="TCS_sensor_his_kinase"/>
</dbReference>
<dbReference type="PANTHER" id="PTHR45436">
    <property type="entry name" value="SENSOR HISTIDINE KINASE YKOH"/>
    <property type="match status" value="1"/>
</dbReference>
<dbReference type="InterPro" id="IPR003594">
    <property type="entry name" value="HATPase_dom"/>
</dbReference>
<dbReference type="EC" id="2.7.13.3" evidence="14"/>
<keyword evidence="4 14" id="KW-0997">Cell inner membrane</keyword>
<dbReference type="InterPro" id="IPR004358">
    <property type="entry name" value="Sig_transdc_His_kin-like_C"/>
</dbReference>
<dbReference type="SMART" id="SM00387">
    <property type="entry name" value="HATPase_c"/>
    <property type="match status" value="1"/>
</dbReference>
<keyword evidence="8 14" id="KW-0547">Nucleotide-binding</keyword>
<feature type="transmembrane region" description="Helical" evidence="14">
    <location>
        <begin position="12"/>
        <end position="33"/>
    </location>
</feature>
<gene>
    <name evidence="17" type="ORF">HPTL_2093</name>
</gene>
<dbReference type="PRINTS" id="PR00344">
    <property type="entry name" value="BCTRLSENSOR"/>
</dbReference>
<sequence>MKIRRSLTAKLVLLFALITISAIFGLAGLVTLLSDEHFVRLDQQTLNDKRALILELLQRANSTDDALWLLQEALNHHPGLVVAVRTENGRLLFANNRQFSWDQTVTKDRKGWEEWHSAGKIYRAFSFTVSPHFAPNTAWTIQIAVDTETHTRFLQTFHQQILFYALLASALSVGIGWWVVYRGLASLRTIRQHATMISQNHLDRRLDDSAMPEEIATVAQELNRMLDRLQTAFVRLETFSAHLAHEMRTPLSNLLTQTQVALHSERDPETYREILASNVEEIDRLSRMVSEMLYLAKLGYSETTLAKERFLLEIELGNLVEFFEPLAEEKGISLIVAGKGAIVADRMQLRRAVSNLLSNAIRHADPGTSVTLEIGETNGQRTLSVTNVGEPIAPEHLPYLFDPFYRVASETPSESITGLGLGLAIVRAIVVAHGGSISVTSREGLTRFLLTFPHSDPDRPSLHNRCG</sequence>
<dbReference type="PROSITE" id="PS50109">
    <property type="entry name" value="HIS_KIN"/>
    <property type="match status" value="1"/>
</dbReference>
<dbReference type="SUPFAM" id="SSF55874">
    <property type="entry name" value="ATPase domain of HSP90 chaperone/DNA topoisomerase II/histidine kinase"/>
    <property type="match status" value="1"/>
</dbReference>
<keyword evidence="9 14" id="KW-0418">Kinase</keyword>
<dbReference type="SUPFAM" id="SSF47384">
    <property type="entry name" value="Homodimeric domain of signal transducing histidine kinase"/>
    <property type="match status" value="1"/>
</dbReference>
<dbReference type="InterPro" id="IPR036890">
    <property type="entry name" value="HATPase_C_sf"/>
</dbReference>
<evidence type="ECO:0000256" key="3">
    <source>
        <dbReference type="ARBA" id="ARBA00022475"/>
    </source>
</evidence>
<dbReference type="SMART" id="SM00388">
    <property type="entry name" value="HisKA"/>
    <property type="match status" value="1"/>
</dbReference>
<accession>A0A2Z6E0N9</accession>
<dbReference type="Pfam" id="PF00672">
    <property type="entry name" value="HAMP"/>
    <property type="match status" value="1"/>
</dbReference>
<dbReference type="InterPro" id="IPR048590">
    <property type="entry name" value="CusS-like_sensor"/>
</dbReference>
<dbReference type="InterPro" id="IPR006290">
    <property type="entry name" value="CztS_silS_copS"/>
</dbReference>
<dbReference type="InterPro" id="IPR003661">
    <property type="entry name" value="HisK_dim/P_dom"/>
</dbReference>
<evidence type="ECO:0000256" key="9">
    <source>
        <dbReference type="ARBA" id="ARBA00022777"/>
    </source>
</evidence>
<dbReference type="AlphaFoldDB" id="A0A2Z6E0N9"/>
<evidence type="ECO:0000313" key="17">
    <source>
        <dbReference type="EMBL" id="BBD78347.1"/>
    </source>
</evidence>
<keyword evidence="3 14" id="KW-1003">Cell membrane</keyword>
<comment type="catalytic activity">
    <reaction evidence="1 14">
        <text>ATP + protein L-histidine = ADP + protein N-phospho-L-histidine.</text>
        <dbReference type="EC" id="2.7.13.3"/>
    </reaction>
</comment>
<organism evidence="17 18">
    <name type="scientific">Hydrogenophilus thermoluteolus</name>
    <name type="common">Pseudomonas hydrogenothermophila</name>
    <dbReference type="NCBI Taxonomy" id="297"/>
    <lineage>
        <taxon>Bacteria</taxon>
        <taxon>Pseudomonadati</taxon>
        <taxon>Pseudomonadota</taxon>
        <taxon>Hydrogenophilia</taxon>
        <taxon>Hydrogenophilales</taxon>
        <taxon>Hydrogenophilaceae</taxon>
        <taxon>Hydrogenophilus</taxon>
    </lineage>
</organism>
<keyword evidence="7 14" id="KW-0812">Transmembrane</keyword>
<evidence type="ECO:0000256" key="7">
    <source>
        <dbReference type="ARBA" id="ARBA00022692"/>
    </source>
</evidence>
<keyword evidence="12 14" id="KW-0902">Two-component regulatory system</keyword>
<evidence type="ECO:0000313" key="18">
    <source>
        <dbReference type="Proteomes" id="UP000262004"/>
    </source>
</evidence>
<evidence type="ECO:0000259" key="16">
    <source>
        <dbReference type="PROSITE" id="PS50885"/>
    </source>
</evidence>
<dbReference type="Pfam" id="PF00512">
    <property type="entry name" value="HisKA"/>
    <property type="match status" value="1"/>
</dbReference>
<evidence type="ECO:0000256" key="2">
    <source>
        <dbReference type="ARBA" id="ARBA00004429"/>
    </source>
</evidence>
<dbReference type="InterPro" id="IPR005467">
    <property type="entry name" value="His_kinase_dom"/>
</dbReference>
<dbReference type="GO" id="GO:0005524">
    <property type="term" value="F:ATP binding"/>
    <property type="evidence" value="ECO:0007669"/>
    <property type="project" value="UniProtKB-KW"/>
</dbReference>
<keyword evidence="5" id="KW-0597">Phosphoprotein</keyword>
<dbReference type="Gene3D" id="1.10.287.130">
    <property type="match status" value="1"/>
</dbReference>
<evidence type="ECO:0000256" key="12">
    <source>
        <dbReference type="ARBA" id="ARBA00023012"/>
    </source>
</evidence>
<dbReference type="Pfam" id="PF21085">
    <property type="entry name" value="CusS"/>
    <property type="match status" value="1"/>
</dbReference>
<dbReference type="PROSITE" id="PS50885">
    <property type="entry name" value="HAMP"/>
    <property type="match status" value="1"/>
</dbReference>
<name>A0A2Z6E0N9_HYDTE</name>
<evidence type="ECO:0000256" key="14">
    <source>
        <dbReference type="RuleBase" id="RU364088"/>
    </source>
</evidence>
<evidence type="ECO:0000256" key="8">
    <source>
        <dbReference type="ARBA" id="ARBA00022741"/>
    </source>
</evidence>
<keyword evidence="13 14" id="KW-0472">Membrane</keyword>
<evidence type="ECO:0000256" key="13">
    <source>
        <dbReference type="ARBA" id="ARBA00023136"/>
    </source>
</evidence>
<dbReference type="Pfam" id="PF02518">
    <property type="entry name" value="HATPase_c"/>
    <property type="match status" value="1"/>
</dbReference>
<comment type="function">
    <text evidence="14">Member of a two-component regulatory system.</text>
</comment>
<dbReference type="Proteomes" id="UP000262004">
    <property type="component" value="Chromosome"/>
</dbReference>
<keyword evidence="6 14" id="KW-0808">Transferase</keyword>
<evidence type="ECO:0000256" key="5">
    <source>
        <dbReference type="ARBA" id="ARBA00022553"/>
    </source>
</evidence>
<feature type="domain" description="HAMP" evidence="16">
    <location>
        <begin position="181"/>
        <end position="234"/>
    </location>
</feature>
<dbReference type="SMART" id="SM00304">
    <property type="entry name" value="HAMP"/>
    <property type="match status" value="1"/>
</dbReference>
<feature type="transmembrane region" description="Helical" evidence="14">
    <location>
        <begin position="161"/>
        <end position="181"/>
    </location>
</feature>
<dbReference type="CDD" id="cd00075">
    <property type="entry name" value="HATPase"/>
    <property type="match status" value="1"/>
</dbReference>
<evidence type="ECO:0000256" key="1">
    <source>
        <dbReference type="ARBA" id="ARBA00000085"/>
    </source>
</evidence>
<dbReference type="CDD" id="cd06225">
    <property type="entry name" value="HAMP"/>
    <property type="match status" value="1"/>
</dbReference>
<proteinExistence type="predicted"/>
<protein>
    <recommendedName>
        <fullName evidence="14">Sensor protein</fullName>
        <ecNumber evidence="14">2.7.13.3</ecNumber>
    </recommendedName>
</protein>
<evidence type="ECO:0000256" key="4">
    <source>
        <dbReference type="ARBA" id="ARBA00022519"/>
    </source>
</evidence>
<keyword evidence="11 14" id="KW-1133">Transmembrane helix</keyword>
<reference evidence="17 18" key="1">
    <citation type="submission" date="2018-04" db="EMBL/GenBank/DDBJ databases">
        <title>Complete genome sequence of Hydrogenophilus thermoluteolus TH-1.</title>
        <authorList>
            <person name="Arai H."/>
        </authorList>
    </citation>
    <scope>NUCLEOTIDE SEQUENCE [LARGE SCALE GENOMIC DNA]</scope>
    <source>
        <strain evidence="17 18">TH-1</strain>
    </source>
</reference>
<dbReference type="PANTHER" id="PTHR45436:SF15">
    <property type="entry name" value="SENSOR HISTIDINE KINASE CUSS"/>
    <property type="match status" value="1"/>
</dbReference>
<dbReference type="Gene3D" id="3.30.565.10">
    <property type="entry name" value="Histidine kinase-like ATPase, C-terminal domain"/>
    <property type="match status" value="1"/>
</dbReference>